<dbReference type="EMBL" id="MU155355">
    <property type="protein sequence ID" value="KAF9474939.1"/>
    <property type="molecule type" value="Genomic_DNA"/>
</dbReference>
<keyword evidence="1" id="KW-0812">Transmembrane</keyword>
<protein>
    <recommendedName>
        <fullName evidence="4">Transmembrane protein</fullName>
    </recommendedName>
</protein>
<feature type="transmembrane region" description="Helical" evidence="1">
    <location>
        <begin position="85"/>
        <end position="105"/>
    </location>
</feature>
<dbReference type="Proteomes" id="UP000807469">
    <property type="component" value="Unassembled WGS sequence"/>
</dbReference>
<organism evidence="2 3">
    <name type="scientific">Pholiota conissans</name>
    <dbReference type="NCBI Taxonomy" id="109636"/>
    <lineage>
        <taxon>Eukaryota</taxon>
        <taxon>Fungi</taxon>
        <taxon>Dikarya</taxon>
        <taxon>Basidiomycota</taxon>
        <taxon>Agaricomycotina</taxon>
        <taxon>Agaricomycetes</taxon>
        <taxon>Agaricomycetidae</taxon>
        <taxon>Agaricales</taxon>
        <taxon>Agaricineae</taxon>
        <taxon>Strophariaceae</taxon>
        <taxon>Pholiota</taxon>
    </lineage>
</organism>
<keyword evidence="1" id="KW-0472">Membrane</keyword>
<accession>A0A9P6CW72</accession>
<sequence length="157" mass="17547">MSRPARQYRLPKRTDYMLIPAPLDLSLPLATEKSPLPAIIVTPSSPSSSRDFSIAFLADPPKPTLRQRITSYKHFNAPSLRTRTLVFFVIMMLLVACHLITHSLAARYPQFDLTVQTTEAVVDANMGWYGLRPLVGRREGVQHAHRNIIAPESVGAI</sequence>
<dbReference type="AlphaFoldDB" id="A0A9P6CW72"/>
<evidence type="ECO:0000256" key="1">
    <source>
        <dbReference type="SAM" id="Phobius"/>
    </source>
</evidence>
<proteinExistence type="predicted"/>
<keyword evidence="3" id="KW-1185">Reference proteome</keyword>
<gene>
    <name evidence="2" type="ORF">BDN70DRAFT_287683</name>
</gene>
<keyword evidence="1" id="KW-1133">Transmembrane helix</keyword>
<name>A0A9P6CW72_9AGAR</name>
<evidence type="ECO:0000313" key="3">
    <source>
        <dbReference type="Proteomes" id="UP000807469"/>
    </source>
</evidence>
<evidence type="ECO:0008006" key="4">
    <source>
        <dbReference type="Google" id="ProtNLM"/>
    </source>
</evidence>
<evidence type="ECO:0000313" key="2">
    <source>
        <dbReference type="EMBL" id="KAF9474939.1"/>
    </source>
</evidence>
<comment type="caution">
    <text evidence="2">The sequence shown here is derived from an EMBL/GenBank/DDBJ whole genome shotgun (WGS) entry which is preliminary data.</text>
</comment>
<reference evidence="2" key="1">
    <citation type="submission" date="2020-11" db="EMBL/GenBank/DDBJ databases">
        <authorList>
            <consortium name="DOE Joint Genome Institute"/>
            <person name="Ahrendt S."/>
            <person name="Riley R."/>
            <person name="Andreopoulos W."/>
            <person name="Labutti K."/>
            <person name="Pangilinan J."/>
            <person name="Ruiz-Duenas F.J."/>
            <person name="Barrasa J.M."/>
            <person name="Sanchez-Garcia M."/>
            <person name="Camarero S."/>
            <person name="Miyauchi S."/>
            <person name="Serrano A."/>
            <person name="Linde D."/>
            <person name="Babiker R."/>
            <person name="Drula E."/>
            <person name="Ayuso-Fernandez I."/>
            <person name="Pacheco R."/>
            <person name="Padilla G."/>
            <person name="Ferreira P."/>
            <person name="Barriuso J."/>
            <person name="Kellner H."/>
            <person name="Castanera R."/>
            <person name="Alfaro M."/>
            <person name="Ramirez L."/>
            <person name="Pisabarro A.G."/>
            <person name="Kuo A."/>
            <person name="Tritt A."/>
            <person name="Lipzen A."/>
            <person name="He G."/>
            <person name="Yan M."/>
            <person name="Ng V."/>
            <person name="Cullen D."/>
            <person name="Martin F."/>
            <person name="Rosso M.-N."/>
            <person name="Henrissat B."/>
            <person name="Hibbett D."/>
            <person name="Martinez A.T."/>
            <person name="Grigoriev I.V."/>
        </authorList>
    </citation>
    <scope>NUCLEOTIDE SEQUENCE</scope>
    <source>
        <strain evidence="2">CIRM-BRFM 674</strain>
    </source>
</reference>
<dbReference type="OrthoDB" id="3259878at2759"/>